<dbReference type="GO" id="GO:0006002">
    <property type="term" value="P:fructose 6-phosphate metabolic process"/>
    <property type="evidence" value="ECO:0007669"/>
    <property type="project" value="TreeGrafter"/>
</dbReference>
<dbReference type="Proteomes" id="UP001281410">
    <property type="component" value="Unassembled WGS sequence"/>
</dbReference>
<comment type="caution">
    <text evidence="2">The sequence shown here is derived from an EMBL/GenBank/DDBJ whole genome shotgun (WGS) entry which is preliminary data.</text>
</comment>
<feature type="domain" description="Fructose-1-6-bisphosphatase class I N-terminal" evidence="1">
    <location>
        <begin position="1"/>
        <end position="85"/>
    </location>
</feature>
<dbReference type="Gene3D" id="3.30.540.10">
    <property type="entry name" value="Fructose-1,6-Bisphosphatase, subunit A, domain 1"/>
    <property type="match status" value="1"/>
</dbReference>
<dbReference type="InterPro" id="IPR033391">
    <property type="entry name" value="FBPase_N"/>
</dbReference>
<dbReference type="GO" id="GO:0005829">
    <property type="term" value="C:cytosol"/>
    <property type="evidence" value="ECO:0007669"/>
    <property type="project" value="TreeGrafter"/>
</dbReference>
<accession>A0AAD9ZNH6</accession>
<dbReference type="AlphaFoldDB" id="A0AAD9ZNH6"/>
<dbReference type="EMBL" id="JANJYJ010000010">
    <property type="protein sequence ID" value="KAK3185185.1"/>
    <property type="molecule type" value="Genomic_DNA"/>
</dbReference>
<dbReference type="PANTHER" id="PTHR11556">
    <property type="entry name" value="FRUCTOSE-1,6-BISPHOSPHATASE-RELATED"/>
    <property type="match status" value="1"/>
</dbReference>
<dbReference type="GO" id="GO:0006094">
    <property type="term" value="P:gluconeogenesis"/>
    <property type="evidence" value="ECO:0007669"/>
    <property type="project" value="TreeGrafter"/>
</dbReference>
<sequence>MDPLDGSRNIDAYIPTITITGIYSHCVELDHLPVEEKASLNSLWSGRRLAATAYVLYSLAKILCASFGLETHAFTFRSFNGRFCSHTSKRN</sequence>
<dbReference type="InterPro" id="IPR000146">
    <property type="entry name" value="FBPase_class-1"/>
</dbReference>
<organism evidence="2 3">
    <name type="scientific">Dipteronia sinensis</name>
    <dbReference type="NCBI Taxonomy" id="43782"/>
    <lineage>
        <taxon>Eukaryota</taxon>
        <taxon>Viridiplantae</taxon>
        <taxon>Streptophyta</taxon>
        <taxon>Embryophyta</taxon>
        <taxon>Tracheophyta</taxon>
        <taxon>Spermatophyta</taxon>
        <taxon>Magnoliopsida</taxon>
        <taxon>eudicotyledons</taxon>
        <taxon>Gunneridae</taxon>
        <taxon>Pentapetalae</taxon>
        <taxon>rosids</taxon>
        <taxon>malvids</taxon>
        <taxon>Sapindales</taxon>
        <taxon>Sapindaceae</taxon>
        <taxon>Hippocastanoideae</taxon>
        <taxon>Acereae</taxon>
        <taxon>Dipteronia</taxon>
    </lineage>
</organism>
<name>A0AAD9ZNH6_9ROSI</name>
<dbReference type="SUPFAM" id="SSF56655">
    <property type="entry name" value="Carbohydrate phosphatase"/>
    <property type="match status" value="1"/>
</dbReference>
<keyword evidence="3" id="KW-1185">Reference proteome</keyword>
<dbReference type="GO" id="GO:0006000">
    <property type="term" value="P:fructose metabolic process"/>
    <property type="evidence" value="ECO:0007669"/>
    <property type="project" value="TreeGrafter"/>
</dbReference>
<evidence type="ECO:0000313" key="3">
    <source>
        <dbReference type="Proteomes" id="UP001281410"/>
    </source>
</evidence>
<dbReference type="GO" id="GO:0042132">
    <property type="term" value="F:fructose 1,6-bisphosphate 1-phosphatase activity"/>
    <property type="evidence" value="ECO:0007669"/>
    <property type="project" value="TreeGrafter"/>
</dbReference>
<evidence type="ECO:0000259" key="1">
    <source>
        <dbReference type="Pfam" id="PF00316"/>
    </source>
</evidence>
<dbReference type="Pfam" id="PF00316">
    <property type="entry name" value="FBPase"/>
    <property type="match status" value="1"/>
</dbReference>
<dbReference type="GO" id="GO:0005986">
    <property type="term" value="P:sucrose biosynthetic process"/>
    <property type="evidence" value="ECO:0007669"/>
    <property type="project" value="TreeGrafter"/>
</dbReference>
<protein>
    <recommendedName>
        <fullName evidence="1">Fructose-1-6-bisphosphatase class I N-terminal domain-containing protein</fullName>
    </recommendedName>
</protein>
<proteinExistence type="predicted"/>
<dbReference type="PANTHER" id="PTHR11556:SF12">
    <property type="entry name" value="FRUCTOSE-BISPHOSPHATASE"/>
    <property type="match status" value="1"/>
</dbReference>
<dbReference type="GO" id="GO:0030388">
    <property type="term" value="P:fructose 1,6-bisphosphate metabolic process"/>
    <property type="evidence" value="ECO:0007669"/>
    <property type="project" value="TreeGrafter"/>
</dbReference>
<evidence type="ECO:0000313" key="2">
    <source>
        <dbReference type="EMBL" id="KAK3185185.1"/>
    </source>
</evidence>
<gene>
    <name evidence="2" type="ORF">Dsin_032471</name>
</gene>
<reference evidence="2" key="1">
    <citation type="journal article" date="2023" name="Plant J.">
        <title>Genome sequences and population genomics provide insights into the demographic history, inbreeding, and mutation load of two 'living fossil' tree species of Dipteronia.</title>
        <authorList>
            <person name="Feng Y."/>
            <person name="Comes H.P."/>
            <person name="Chen J."/>
            <person name="Zhu S."/>
            <person name="Lu R."/>
            <person name="Zhang X."/>
            <person name="Li P."/>
            <person name="Qiu J."/>
            <person name="Olsen K.M."/>
            <person name="Qiu Y."/>
        </authorList>
    </citation>
    <scope>NUCLEOTIDE SEQUENCE</scope>
    <source>
        <strain evidence="2">NBL</strain>
    </source>
</reference>